<dbReference type="InterPro" id="IPR025420">
    <property type="entry name" value="DUF4143"/>
</dbReference>
<accession>E8LHZ6</accession>
<dbReference type="OrthoDB" id="9771844at2"/>
<dbReference type="SUPFAM" id="SSF52540">
    <property type="entry name" value="P-loop containing nucleoside triphosphate hydrolases"/>
    <property type="match status" value="1"/>
</dbReference>
<evidence type="ECO:0008006" key="5">
    <source>
        <dbReference type="Google" id="ProtNLM"/>
    </source>
</evidence>
<feature type="domain" description="DUF4143" evidence="2">
    <location>
        <begin position="201"/>
        <end position="362"/>
    </location>
</feature>
<dbReference type="EMBL" id="AEVO01000013">
    <property type="protein sequence ID" value="EFY07817.1"/>
    <property type="molecule type" value="Genomic_DNA"/>
</dbReference>
<dbReference type="Pfam" id="PF13173">
    <property type="entry name" value="AAA_14"/>
    <property type="match status" value="1"/>
</dbReference>
<dbReference type="eggNOG" id="COG1373">
    <property type="taxonomic scope" value="Bacteria"/>
</dbReference>
<dbReference type="RefSeq" id="WP_009142534.1">
    <property type="nucleotide sequence ID" value="NZ_GL830951.1"/>
</dbReference>
<dbReference type="PANTHER" id="PTHR43566">
    <property type="entry name" value="CONSERVED PROTEIN"/>
    <property type="match status" value="1"/>
</dbReference>
<evidence type="ECO:0000259" key="1">
    <source>
        <dbReference type="Pfam" id="PF13173"/>
    </source>
</evidence>
<dbReference type="AlphaFoldDB" id="E8LHZ6"/>
<dbReference type="InterPro" id="IPR041682">
    <property type="entry name" value="AAA_14"/>
</dbReference>
<evidence type="ECO:0000313" key="3">
    <source>
        <dbReference type="EMBL" id="EFY07817.1"/>
    </source>
</evidence>
<protein>
    <recommendedName>
        <fullName evidence="5">AAA+ ATPase domain-containing protein</fullName>
    </recommendedName>
</protein>
<dbReference type="HOGENOM" id="CLU_041527_4_1_6"/>
<gene>
    <name evidence="3" type="ORF">HMPREF9444_00310</name>
</gene>
<evidence type="ECO:0000313" key="4">
    <source>
        <dbReference type="Proteomes" id="UP000018458"/>
    </source>
</evidence>
<dbReference type="Pfam" id="PF13635">
    <property type="entry name" value="DUF4143"/>
    <property type="match status" value="1"/>
</dbReference>
<keyword evidence="4" id="KW-1185">Reference proteome</keyword>
<reference evidence="3 4" key="1">
    <citation type="submission" date="2011-01" db="EMBL/GenBank/DDBJ databases">
        <authorList>
            <person name="Weinstock G."/>
            <person name="Sodergren E."/>
            <person name="Clifton S."/>
            <person name="Fulton L."/>
            <person name="Fulton B."/>
            <person name="Courtney L."/>
            <person name="Fronick C."/>
            <person name="Harrison M."/>
            <person name="Strong C."/>
            <person name="Farmer C."/>
            <person name="Delahaunty K."/>
            <person name="Markovic C."/>
            <person name="Hall O."/>
            <person name="Minx P."/>
            <person name="Tomlinson C."/>
            <person name="Mitreva M."/>
            <person name="Hou S."/>
            <person name="Chen J."/>
            <person name="Wollam A."/>
            <person name="Pepin K.H."/>
            <person name="Johnson M."/>
            <person name="Bhonagiri V."/>
            <person name="Zhang X."/>
            <person name="Suruliraj S."/>
            <person name="Warren W."/>
            <person name="Chinwalla A."/>
            <person name="Mardis E.R."/>
            <person name="Wilson R.K."/>
        </authorList>
    </citation>
    <scope>NUCLEOTIDE SEQUENCE [LARGE SCALE GENOMIC DNA]</scope>
    <source>
        <strain evidence="4">DSM 22608 / JCM 16073 / KCTC 15190 / YIT 12066</strain>
    </source>
</reference>
<name>E8LHZ6_SUCHY</name>
<dbReference type="InterPro" id="IPR027417">
    <property type="entry name" value="P-loop_NTPase"/>
</dbReference>
<evidence type="ECO:0000259" key="2">
    <source>
        <dbReference type="Pfam" id="PF13635"/>
    </source>
</evidence>
<dbReference type="STRING" id="762983.HMPREF9444_00310"/>
<organism evidence="3 4">
    <name type="scientific">Succinatimonas hippei (strain DSM 22608 / JCM 16073 / KCTC 15190 / YIT 12066)</name>
    <dbReference type="NCBI Taxonomy" id="762983"/>
    <lineage>
        <taxon>Bacteria</taxon>
        <taxon>Pseudomonadati</taxon>
        <taxon>Pseudomonadota</taxon>
        <taxon>Gammaproteobacteria</taxon>
        <taxon>Aeromonadales</taxon>
        <taxon>Succinivibrionaceae</taxon>
        <taxon>Succinatimonas</taxon>
    </lineage>
</organism>
<sequence length="425" mass="47765">MIYKKRIVDGLLELKLESFGATLITGPKGCGKTTTGKQKAKSVVEFQDEDLRDNLLSVAQVQPSKLLIGEKPRLFDEWQDAPKIWGAIRKSIDDEQKNGLYILTGSTSQNVQTPHSGTLRISTMKMYPMSLYESEESNGTVSLSQLFNDPNSFDGCHSDLSIDKLIFAICRGGWPSAINNTTPIAQLQIAKDLFAQTCSVDISNIDGTKRNKLWTQNLIRSYARNLCTLSTLQTIFKDIQNCGISESSFWNYVEALEKLFIIEDVPAWNPAIRSKSAIRSKDKRNFIDPSIAVAALGLTPEYFNTDFKTLGFLFESLCIRDLRVYSSLQEGQVSYYHDRYDLEADAVLHLGDGRYALIEIKLGSNEIDAGAKHLCKIEELVRQYNEKEKQVPMRLPDLKIVLTGTEYGYKRPDGVFVIPIGCLKD</sequence>
<dbReference type="Proteomes" id="UP000018458">
    <property type="component" value="Unassembled WGS sequence"/>
</dbReference>
<proteinExistence type="predicted"/>
<dbReference type="PANTHER" id="PTHR43566:SF2">
    <property type="entry name" value="DUF4143 DOMAIN-CONTAINING PROTEIN"/>
    <property type="match status" value="1"/>
</dbReference>
<feature type="domain" description="AAA" evidence="1">
    <location>
        <begin position="21"/>
        <end position="133"/>
    </location>
</feature>
<comment type="caution">
    <text evidence="3">The sequence shown here is derived from an EMBL/GenBank/DDBJ whole genome shotgun (WGS) entry which is preliminary data.</text>
</comment>